<dbReference type="Pfam" id="PF00646">
    <property type="entry name" value="F-box"/>
    <property type="match status" value="1"/>
</dbReference>
<organism evidence="2 3">
    <name type="scientific">Dipteronia sinensis</name>
    <dbReference type="NCBI Taxonomy" id="43782"/>
    <lineage>
        <taxon>Eukaryota</taxon>
        <taxon>Viridiplantae</taxon>
        <taxon>Streptophyta</taxon>
        <taxon>Embryophyta</taxon>
        <taxon>Tracheophyta</taxon>
        <taxon>Spermatophyta</taxon>
        <taxon>Magnoliopsida</taxon>
        <taxon>eudicotyledons</taxon>
        <taxon>Gunneridae</taxon>
        <taxon>Pentapetalae</taxon>
        <taxon>rosids</taxon>
        <taxon>malvids</taxon>
        <taxon>Sapindales</taxon>
        <taxon>Sapindaceae</taxon>
        <taxon>Hippocastanoideae</taxon>
        <taxon>Acereae</taxon>
        <taxon>Dipteronia</taxon>
    </lineage>
</organism>
<evidence type="ECO:0000313" key="3">
    <source>
        <dbReference type="Proteomes" id="UP001281410"/>
    </source>
</evidence>
<accession>A0AAE0EK27</accession>
<dbReference type="InterPro" id="IPR036047">
    <property type="entry name" value="F-box-like_dom_sf"/>
</dbReference>
<feature type="domain" description="F-box" evidence="1">
    <location>
        <begin position="12"/>
        <end position="38"/>
    </location>
</feature>
<sequence length="211" mass="25015">MNFPSVVLVDFRMIFSRLTLLEAARTSIVSHRWRYLWTFTADLDFHAPKTLWNINAKIGEESYILEIEGKRSRYINWVDKVLELHRGKYINEFRLYFDLADDQKSNITNWIHTALAKGVQKLELKFDRFVGLLWKEYSYPIECYNTLKTPHGLSTIHQIFKDRVQFPPFELPKLRHLIFEVNVGGYGSLLELTRMIKACPFLHKFTVKART</sequence>
<dbReference type="PANTHER" id="PTHR31639">
    <property type="entry name" value="F-BOX PROTEIN-LIKE"/>
    <property type="match status" value="1"/>
</dbReference>
<dbReference type="AlphaFoldDB" id="A0AAE0EK27"/>
<evidence type="ECO:0000313" key="2">
    <source>
        <dbReference type="EMBL" id="KAK3231246.1"/>
    </source>
</evidence>
<keyword evidence="3" id="KW-1185">Reference proteome</keyword>
<dbReference type="EMBL" id="JANJYJ010000001">
    <property type="protein sequence ID" value="KAK3231246.1"/>
    <property type="molecule type" value="Genomic_DNA"/>
</dbReference>
<proteinExistence type="predicted"/>
<comment type="caution">
    <text evidence="2">The sequence shown here is derived from an EMBL/GenBank/DDBJ whole genome shotgun (WGS) entry which is preliminary data.</text>
</comment>
<dbReference type="PANTHER" id="PTHR31639:SF100">
    <property type="entry name" value="OS07G0160500 PROTEIN"/>
    <property type="match status" value="1"/>
</dbReference>
<name>A0AAE0EK27_9ROSI</name>
<protein>
    <recommendedName>
        <fullName evidence="1">F-box domain-containing protein</fullName>
    </recommendedName>
</protein>
<gene>
    <name evidence="2" type="ORF">Dsin_003127</name>
</gene>
<evidence type="ECO:0000259" key="1">
    <source>
        <dbReference type="Pfam" id="PF00646"/>
    </source>
</evidence>
<dbReference type="SUPFAM" id="SSF81383">
    <property type="entry name" value="F-box domain"/>
    <property type="match status" value="1"/>
</dbReference>
<reference evidence="2" key="1">
    <citation type="journal article" date="2023" name="Plant J.">
        <title>Genome sequences and population genomics provide insights into the demographic history, inbreeding, and mutation load of two 'living fossil' tree species of Dipteronia.</title>
        <authorList>
            <person name="Feng Y."/>
            <person name="Comes H.P."/>
            <person name="Chen J."/>
            <person name="Zhu S."/>
            <person name="Lu R."/>
            <person name="Zhang X."/>
            <person name="Li P."/>
            <person name="Qiu J."/>
            <person name="Olsen K.M."/>
            <person name="Qiu Y."/>
        </authorList>
    </citation>
    <scope>NUCLEOTIDE SEQUENCE</scope>
    <source>
        <strain evidence="2">NBL</strain>
    </source>
</reference>
<dbReference type="Proteomes" id="UP001281410">
    <property type="component" value="Unassembled WGS sequence"/>
</dbReference>
<dbReference type="InterPro" id="IPR001810">
    <property type="entry name" value="F-box_dom"/>
</dbReference>